<feature type="transmembrane region" description="Helical" evidence="1">
    <location>
        <begin position="121"/>
        <end position="144"/>
    </location>
</feature>
<feature type="transmembrane region" description="Helical" evidence="1">
    <location>
        <begin position="44"/>
        <end position="74"/>
    </location>
</feature>
<keyword evidence="1" id="KW-0812">Transmembrane</keyword>
<accession>A0ABP9F9K5</accession>
<evidence type="ECO:0000313" key="2">
    <source>
        <dbReference type="EMBL" id="GAA4895062.1"/>
    </source>
</evidence>
<keyword evidence="1" id="KW-0472">Membrane</keyword>
<feature type="transmembrane region" description="Helical" evidence="1">
    <location>
        <begin position="198"/>
        <end position="219"/>
    </location>
</feature>
<reference evidence="3" key="1">
    <citation type="journal article" date="2019" name="Int. J. Syst. Evol. Microbiol.">
        <title>The Global Catalogue of Microorganisms (GCM) 10K type strain sequencing project: providing services to taxonomists for standard genome sequencing and annotation.</title>
        <authorList>
            <consortium name="The Broad Institute Genomics Platform"/>
            <consortium name="The Broad Institute Genome Sequencing Center for Infectious Disease"/>
            <person name="Wu L."/>
            <person name="Ma J."/>
        </authorList>
    </citation>
    <scope>NUCLEOTIDE SEQUENCE [LARGE SCALE GENOMIC DNA]</scope>
    <source>
        <strain evidence="3">JCM 17983</strain>
    </source>
</reference>
<protein>
    <submittedName>
        <fullName evidence="2">Cytochrome c biogenesis CcdA family protein</fullName>
    </submittedName>
</protein>
<evidence type="ECO:0000313" key="3">
    <source>
        <dbReference type="Proteomes" id="UP001500457"/>
    </source>
</evidence>
<keyword evidence="1" id="KW-1133">Transmembrane helix</keyword>
<dbReference type="PANTHER" id="PTHR31272">
    <property type="entry name" value="CYTOCHROME C-TYPE BIOGENESIS PROTEIN HI_1454-RELATED"/>
    <property type="match status" value="1"/>
</dbReference>
<sequence>MAFALAAGLVAALNPCGFAMLPAYLALVVLGNDPSEARRGRGGVVLRALVATGLMTVGFLVVFGAFGAVVAPFASSLQRYLPAVTVVIGVVMVILGVWLLTGRELIGLLPRSGRGAPTGRLSSMFGYGVAYAIASLSCTIGPFLAVTTSSFATGSVIGAVAGFLAYGLGMALVVGVLAVTVALAGYGAATRARRLLPYVNRVAGALLVVVGLYVGYYGVYELRLFFGGGSAQDPVVGAAGAIQQTLSGWVDAVGALPLAAALVVLVVGAALVHRRRRASRTTVEASTTSEPPPGS</sequence>
<evidence type="ECO:0000256" key="1">
    <source>
        <dbReference type="SAM" id="Phobius"/>
    </source>
</evidence>
<feature type="transmembrane region" description="Helical" evidence="1">
    <location>
        <begin position="80"/>
        <end position="100"/>
    </location>
</feature>
<dbReference type="Proteomes" id="UP001500457">
    <property type="component" value="Unassembled WGS sequence"/>
</dbReference>
<keyword evidence="3" id="KW-1185">Reference proteome</keyword>
<organism evidence="2 3">
    <name type="scientific">Actinomycetospora straminea</name>
    <dbReference type="NCBI Taxonomy" id="663607"/>
    <lineage>
        <taxon>Bacteria</taxon>
        <taxon>Bacillati</taxon>
        <taxon>Actinomycetota</taxon>
        <taxon>Actinomycetes</taxon>
        <taxon>Pseudonocardiales</taxon>
        <taxon>Pseudonocardiaceae</taxon>
        <taxon>Actinomycetospora</taxon>
    </lineage>
</organism>
<feature type="transmembrane region" description="Helical" evidence="1">
    <location>
        <begin position="252"/>
        <end position="272"/>
    </location>
</feature>
<dbReference type="InterPro" id="IPR051790">
    <property type="entry name" value="Cytochrome_c-biogenesis_DsbD"/>
</dbReference>
<dbReference type="EMBL" id="BAABHQ010000027">
    <property type="protein sequence ID" value="GAA4895062.1"/>
    <property type="molecule type" value="Genomic_DNA"/>
</dbReference>
<gene>
    <name evidence="2" type="ORF">GCM10023203_56650</name>
</gene>
<feature type="transmembrane region" description="Helical" evidence="1">
    <location>
        <begin position="156"/>
        <end position="186"/>
    </location>
</feature>
<dbReference type="PANTHER" id="PTHR31272:SF4">
    <property type="entry name" value="CYTOCHROME C-TYPE BIOGENESIS PROTEIN HI_1454-RELATED"/>
    <property type="match status" value="1"/>
</dbReference>
<comment type="caution">
    <text evidence="2">The sequence shown here is derived from an EMBL/GenBank/DDBJ whole genome shotgun (WGS) entry which is preliminary data.</text>
</comment>
<feature type="transmembrane region" description="Helical" evidence="1">
    <location>
        <begin position="6"/>
        <end position="32"/>
    </location>
</feature>
<proteinExistence type="predicted"/>
<name>A0ABP9F9K5_9PSEU</name>